<reference evidence="3" key="1">
    <citation type="submission" date="2018-02" db="EMBL/GenBank/DDBJ databases">
        <authorList>
            <person name="Clavel T."/>
            <person name="Strowig T."/>
        </authorList>
    </citation>
    <scope>NUCLEOTIDE SEQUENCE [LARGE SCALE GENOMIC DNA]</scope>
    <source>
        <strain evidence="3">DSM 100764</strain>
    </source>
</reference>
<dbReference type="EMBL" id="PUBV01000001">
    <property type="protein sequence ID" value="PWB09677.1"/>
    <property type="molecule type" value="Genomic_DNA"/>
</dbReference>
<keyword evidence="3" id="KW-1185">Reference proteome</keyword>
<feature type="domain" description="Bacterial Pleckstrin homology" evidence="1">
    <location>
        <begin position="22"/>
        <end position="85"/>
    </location>
</feature>
<dbReference type="Pfam" id="PF10882">
    <property type="entry name" value="bPH_5"/>
    <property type="match status" value="1"/>
</dbReference>
<comment type="caution">
    <text evidence="2">The sequence shown here is derived from an EMBL/GenBank/DDBJ whole genome shotgun (WGS) entry which is preliminary data.</text>
</comment>
<sequence length="93" mass="10866">MTGICHIRERSEHKRIFHGSLLNPEYIFMGSLCKSRKISVRDIERVELFQPTMGAIRIFASGGFMGYWGVFRESDIGRYYVFLARLRIAFLSK</sequence>
<proteinExistence type="predicted"/>
<evidence type="ECO:0000259" key="1">
    <source>
        <dbReference type="Pfam" id="PF10882"/>
    </source>
</evidence>
<evidence type="ECO:0000313" key="2">
    <source>
        <dbReference type="EMBL" id="PWB09677.1"/>
    </source>
</evidence>
<evidence type="ECO:0000313" key="3">
    <source>
        <dbReference type="Proteomes" id="UP000244925"/>
    </source>
</evidence>
<name>A0A2V1J367_9BACT</name>
<dbReference type="AlphaFoldDB" id="A0A2V1J367"/>
<gene>
    <name evidence="2" type="ORF">C5O25_00260</name>
</gene>
<protein>
    <recommendedName>
        <fullName evidence="1">Bacterial Pleckstrin homology domain-containing protein</fullName>
    </recommendedName>
</protein>
<dbReference type="GeneID" id="96848133"/>
<dbReference type="InterPro" id="IPR027783">
    <property type="entry name" value="Bacterial_PH-related"/>
</dbReference>
<accession>A0A2V1J367</accession>
<dbReference type="RefSeq" id="WP_107034729.1">
    <property type="nucleotide sequence ID" value="NZ_CAONGC010000002.1"/>
</dbReference>
<dbReference type="Proteomes" id="UP000244925">
    <property type="component" value="Unassembled WGS sequence"/>
</dbReference>
<organism evidence="2 3">
    <name type="scientific">Paramuribaculum intestinale</name>
    <dbReference type="NCBI Taxonomy" id="2094151"/>
    <lineage>
        <taxon>Bacteria</taxon>
        <taxon>Pseudomonadati</taxon>
        <taxon>Bacteroidota</taxon>
        <taxon>Bacteroidia</taxon>
        <taxon>Bacteroidales</taxon>
        <taxon>Muribaculaceae</taxon>
        <taxon>Paramuribaculum</taxon>
    </lineage>
</organism>